<dbReference type="OrthoDB" id="3644109at2759"/>
<comment type="caution">
    <text evidence="2">The sequence shown here is derived from an EMBL/GenBank/DDBJ whole genome shotgun (WGS) entry which is preliminary data.</text>
</comment>
<name>A0A9P3F950_9PEZI</name>
<feature type="compositionally biased region" description="Low complexity" evidence="1">
    <location>
        <begin position="31"/>
        <end position="48"/>
    </location>
</feature>
<dbReference type="GeneID" id="68287500"/>
<evidence type="ECO:0000313" key="3">
    <source>
        <dbReference type="Proteomes" id="UP000825890"/>
    </source>
</evidence>
<dbReference type="RefSeq" id="XP_044652995.1">
    <property type="nucleotide sequence ID" value="XM_044797060.1"/>
</dbReference>
<feature type="compositionally biased region" description="Basic and acidic residues" evidence="1">
    <location>
        <begin position="49"/>
        <end position="60"/>
    </location>
</feature>
<gene>
    <name evidence="2" type="ORF">CKM354_000192500</name>
</gene>
<feature type="region of interest" description="Disordered" evidence="1">
    <location>
        <begin position="1"/>
        <end position="218"/>
    </location>
</feature>
<evidence type="ECO:0000313" key="2">
    <source>
        <dbReference type="EMBL" id="GIZ38508.1"/>
    </source>
</evidence>
<sequence>MPAATRSKGPVGPMQSLPAKTRKPRGKSTSAANAPKPAADAPETAANARDPEARERKKAADGPAAPLAVTGSPSAPEQPQASVSPPTARPTAPISSSTRRLKTPTPPGDRPHTSARPSPAKVLRTTQDGTLKDYRPVTGANSPDLGPVTKEDGSRYVGEEDHLSRRRRALSTSPDGCRTTRGARYSPPRRSPTLIPSSSDYVARSGAIPYEPPEPRREQPQKAFFRSWPNVLTSLAALLLAAWLVVADPGNWQAQAKLRFMNQQYHDSNARRIMIDPLGTSHIVEVNDISLSVSQFCVPNAGGSGTTLGIAKGVILNVANFREWNDLVRKSREPEISALYDMFHNKIPAAEKTAQLSTELEARMCEFADELVGKGLAHEKTRSLASKLRSYRESATRLNPTKTPDSNKAYEMAKRLWAAARPGDWDHGLVEEVFTDLKEYLQSQQQLALGMSQQSGEVFADYSRFIKFYRGYQKQPGHADYHRQVACNNIYERKWPNWGYNCDRKSHAHLLAPVKGDRDPAIMWSMASQYYLQEAGTIWNNYAKHLEDGLSLLADMPKLKKDLAAEGIPARIEHLVSLLDNLANQADNTAVLLQDAYERKYAVPIDFEAKPDDGIIRYTRPQSGRCNACNERTLSSWSSSSIARASADELWSSLYDNDDEQAMETTKPAWASHFAITGSADSRPTSERRPEITTSTQRVKIVDVHF</sequence>
<keyword evidence="3" id="KW-1185">Reference proteome</keyword>
<dbReference type="Proteomes" id="UP000825890">
    <property type="component" value="Unassembled WGS sequence"/>
</dbReference>
<organism evidence="2 3">
    <name type="scientific">Cercospora kikuchii</name>
    <dbReference type="NCBI Taxonomy" id="84275"/>
    <lineage>
        <taxon>Eukaryota</taxon>
        <taxon>Fungi</taxon>
        <taxon>Dikarya</taxon>
        <taxon>Ascomycota</taxon>
        <taxon>Pezizomycotina</taxon>
        <taxon>Dothideomycetes</taxon>
        <taxon>Dothideomycetidae</taxon>
        <taxon>Mycosphaerellales</taxon>
        <taxon>Mycosphaerellaceae</taxon>
        <taxon>Cercospora</taxon>
    </lineage>
</organism>
<dbReference type="EMBL" id="BOLY01000001">
    <property type="protein sequence ID" value="GIZ38508.1"/>
    <property type="molecule type" value="Genomic_DNA"/>
</dbReference>
<protein>
    <submittedName>
        <fullName evidence="2">Uncharacterized protein</fullName>
    </submittedName>
</protein>
<feature type="compositionally biased region" description="Basic and acidic residues" evidence="1">
    <location>
        <begin position="149"/>
        <end position="163"/>
    </location>
</feature>
<feature type="compositionally biased region" description="Polar residues" evidence="1">
    <location>
        <begin position="71"/>
        <end position="85"/>
    </location>
</feature>
<evidence type="ECO:0000256" key="1">
    <source>
        <dbReference type="SAM" id="MobiDB-lite"/>
    </source>
</evidence>
<proteinExistence type="predicted"/>
<dbReference type="AlphaFoldDB" id="A0A9P3F950"/>
<reference evidence="2 3" key="1">
    <citation type="submission" date="2021-01" db="EMBL/GenBank/DDBJ databases">
        <title>Cercospora kikuchii MAFF 305040 whole genome shotgun sequence.</title>
        <authorList>
            <person name="Kashiwa T."/>
            <person name="Suzuki T."/>
        </authorList>
    </citation>
    <scope>NUCLEOTIDE SEQUENCE [LARGE SCALE GENOMIC DNA]</scope>
    <source>
        <strain evidence="2 3">MAFF 305040</strain>
    </source>
</reference>
<accession>A0A9P3F950</accession>